<name>A0ACC1WTT0_MELAZ</name>
<accession>A0ACC1WTT0</accession>
<dbReference type="EMBL" id="CM051407">
    <property type="protein sequence ID" value="KAJ4701295.1"/>
    <property type="molecule type" value="Genomic_DNA"/>
</dbReference>
<dbReference type="Proteomes" id="UP001164539">
    <property type="component" value="Chromosome 14"/>
</dbReference>
<keyword evidence="2" id="KW-1185">Reference proteome</keyword>
<comment type="caution">
    <text evidence="1">The sequence shown here is derived from an EMBL/GenBank/DDBJ whole genome shotgun (WGS) entry which is preliminary data.</text>
</comment>
<protein>
    <submittedName>
        <fullName evidence="1">Pollen-specific protein</fullName>
    </submittedName>
</protein>
<gene>
    <name evidence="1" type="ORF">OWV82_024560</name>
</gene>
<evidence type="ECO:0000313" key="2">
    <source>
        <dbReference type="Proteomes" id="UP001164539"/>
    </source>
</evidence>
<proteinExistence type="predicted"/>
<sequence>MARTLLLIALCILPALVSASRPTRNPFVVQGRVYCDTCRAGFETPATTYIAGAKVKVECKDRKTAELLYSKEGKTDSTGTYKIFVTEDHEDQFCDAILVSSPQTDCKTACTRA</sequence>
<organism evidence="1 2">
    <name type="scientific">Melia azedarach</name>
    <name type="common">Chinaberry tree</name>
    <dbReference type="NCBI Taxonomy" id="155640"/>
    <lineage>
        <taxon>Eukaryota</taxon>
        <taxon>Viridiplantae</taxon>
        <taxon>Streptophyta</taxon>
        <taxon>Embryophyta</taxon>
        <taxon>Tracheophyta</taxon>
        <taxon>Spermatophyta</taxon>
        <taxon>Magnoliopsida</taxon>
        <taxon>eudicotyledons</taxon>
        <taxon>Gunneridae</taxon>
        <taxon>Pentapetalae</taxon>
        <taxon>rosids</taxon>
        <taxon>malvids</taxon>
        <taxon>Sapindales</taxon>
        <taxon>Meliaceae</taxon>
        <taxon>Melia</taxon>
    </lineage>
</organism>
<evidence type="ECO:0000313" key="1">
    <source>
        <dbReference type="EMBL" id="KAJ4701295.1"/>
    </source>
</evidence>
<reference evidence="1 2" key="1">
    <citation type="journal article" date="2023" name="Science">
        <title>Complex scaffold remodeling in plant triterpene biosynthesis.</title>
        <authorList>
            <person name="De La Pena R."/>
            <person name="Hodgson H."/>
            <person name="Liu J.C."/>
            <person name="Stephenson M.J."/>
            <person name="Martin A.C."/>
            <person name="Owen C."/>
            <person name="Harkess A."/>
            <person name="Leebens-Mack J."/>
            <person name="Jimenez L.E."/>
            <person name="Osbourn A."/>
            <person name="Sattely E.S."/>
        </authorList>
    </citation>
    <scope>NUCLEOTIDE SEQUENCE [LARGE SCALE GENOMIC DNA]</scope>
    <source>
        <strain evidence="2">cv. JPN11</strain>
        <tissue evidence="1">Leaf</tissue>
    </source>
</reference>